<organism evidence="1">
    <name type="scientific">Amphimedon queenslandica</name>
    <name type="common">Sponge</name>
    <dbReference type="NCBI Taxonomy" id="400682"/>
    <lineage>
        <taxon>Eukaryota</taxon>
        <taxon>Metazoa</taxon>
        <taxon>Porifera</taxon>
        <taxon>Demospongiae</taxon>
        <taxon>Heteroscleromorpha</taxon>
        <taxon>Haplosclerida</taxon>
        <taxon>Niphatidae</taxon>
        <taxon>Amphimedon</taxon>
    </lineage>
</organism>
<name>A0A1X7VHU2_AMPQE</name>
<protein>
    <submittedName>
        <fullName evidence="1">Uncharacterized protein</fullName>
    </submittedName>
</protein>
<sequence>MRRTVAMDHWWGVGCTPEPASRSEAVAEMELVLAAGEWA</sequence>
<proteinExistence type="predicted"/>
<dbReference type="AlphaFoldDB" id="A0A1X7VHU2"/>
<dbReference type="EnsemblMetazoa" id="Aqu2.1.39891_001">
    <property type="protein sequence ID" value="Aqu2.1.39891_001"/>
    <property type="gene ID" value="Aqu2.1.39891"/>
</dbReference>
<evidence type="ECO:0000313" key="1">
    <source>
        <dbReference type="EnsemblMetazoa" id="Aqu2.1.39891_001"/>
    </source>
</evidence>
<dbReference type="InParanoid" id="A0A1X7VHU2"/>
<accession>A0A1X7VHU2</accession>
<reference evidence="1" key="1">
    <citation type="submission" date="2017-05" db="UniProtKB">
        <authorList>
            <consortium name="EnsemblMetazoa"/>
        </authorList>
    </citation>
    <scope>IDENTIFICATION</scope>
</reference>